<evidence type="ECO:0000256" key="4">
    <source>
        <dbReference type="ARBA" id="ARBA00022723"/>
    </source>
</evidence>
<organism evidence="8 9">
    <name type="scientific">Methylomonas methanica</name>
    <dbReference type="NCBI Taxonomy" id="421"/>
    <lineage>
        <taxon>Bacteria</taxon>
        <taxon>Pseudomonadati</taxon>
        <taxon>Pseudomonadota</taxon>
        <taxon>Gammaproteobacteria</taxon>
        <taxon>Methylococcales</taxon>
        <taxon>Methylococcaceae</taxon>
        <taxon>Methylomonas</taxon>
    </lineage>
</organism>
<evidence type="ECO:0000256" key="6">
    <source>
        <dbReference type="ARBA" id="ARBA00022833"/>
    </source>
</evidence>
<accession>A0ABY2CRM3</accession>
<feature type="domain" description="Adenosine deaminase" evidence="7">
    <location>
        <begin position="328"/>
        <end position="524"/>
    </location>
</feature>
<dbReference type="Proteomes" id="UP000295649">
    <property type="component" value="Unassembled WGS sequence"/>
</dbReference>
<dbReference type="InterPro" id="IPR006330">
    <property type="entry name" value="Ado/ade_deaminase"/>
</dbReference>
<comment type="caution">
    <text evidence="8">The sequence shown here is derived from an EMBL/GenBank/DDBJ whole genome shotgun (WGS) entry which is preliminary data.</text>
</comment>
<dbReference type="InterPro" id="IPR001365">
    <property type="entry name" value="A_deaminase_dom"/>
</dbReference>
<dbReference type="PANTHER" id="PTHR11409">
    <property type="entry name" value="ADENOSINE DEAMINASE"/>
    <property type="match status" value="1"/>
</dbReference>
<dbReference type="SUPFAM" id="SSF51556">
    <property type="entry name" value="Metallo-dependent hydrolases"/>
    <property type="match status" value="1"/>
</dbReference>
<dbReference type="EC" id="3.5.4.4" evidence="3"/>
<sequence>MERLWIFVPIRAGFYTGADRKMAIWRISSTLKFTFLVAVFLVSGCANHVDLAEAPAESLVVQSVPDLNYLATQDYYNELISGAMPSIAELTLFTNQLPKGGDLHHHYSGALYVETYLDWVDKSHFCICLDNACQGSAKSGPEPVAKYEVVKNWKSGVCVSAGELRTKKKYSSFYRDVLTRWSNKDFDNHFHQQSPPDQQFFDTFGFFGSVSDYSYQAGLQALKERAVAENVLYLETMLKSAPAIDKPELAKTLNALNADSADREIEAAFQTYLDFLASNSASKAAVEEYARSHEQAATGINDGSFMLRFQTYVSRNSDPAKVFSGLYAAFAATQQTALIVGVNLVGPENGYIAMRDYSLHMKMLRFLRQHFPETKLSLHAGELVLGMVPPEGLKSHINEALNIAGARRIGHAVDIVHETNAYQLLEQMKTDDVAVEINLTSNAFILGVDYEAHPLQLYRRYNVPYVISTDDAGVSRNNLSNEYLLFTSRYKPSYDELKAVVYNSIDYAFLHDEEKAGARRELDKRFAAFEAQIAEQLEHEQYP</sequence>
<keyword evidence="6" id="KW-0862">Zinc</keyword>
<dbReference type="PANTHER" id="PTHR11409:SF43">
    <property type="entry name" value="ADENOSINE DEAMINASE"/>
    <property type="match status" value="1"/>
</dbReference>
<evidence type="ECO:0000256" key="5">
    <source>
        <dbReference type="ARBA" id="ARBA00022801"/>
    </source>
</evidence>
<gene>
    <name evidence="8" type="ORF">EDE11_102164</name>
</gene>
<keyword evidence="5" id="KW-0378">Hydrolase</keyword>
<keyword evidence="9" id="KW-1185">Reference proteome</keyword>
<keyword evidence="4" id="KW-0479">Metal-binding</keyword>
<name>A0ABY2CRM3_METMH</name>
<evidence type="ECO:0000256" key="1">
    <source>
        <dbReference type="ARBA" id="ARBA00001947"/>
    </source>
</evidence>
<comment type="similarity">
    <text evidence="2">Belongs to the metallo-dependent hydrolases superfamily. Adenosine and AMP deaminases family.</text>
</comment>
<dbReference type="Pfam" id="PF00962">
    <property type="entry name" value="A_deaminase"/>
    <property type="match status" value="1"/>
</dbReference>
<dbReference type="InterPro" id="IPR032466">
    <property type="entry name" value="Metal_Hydrolase"/>
</dbReference>
<evidence type="ECO:0000313" key="8">
    <source>
        <dbReference type="EMBL" id="TCV87661.1"/>
    </source>
</evidence>
<dbReference type="Gene3D" id="3.20.20.140">
    <property type="entry name" value="Metal-dependent hydrolases"/>
    <property type="match status" value="1"/>
</dbReference>
<proteinExistence type="inferred from homology"/>
<dbReference type="EMBL" id="SMCN01000002">
    <property type="protein sequence ID" value="TCV87661.1"/>
    <property type="molecule type" value="Genomic_DNA"/>
</dbReference>
<evidence type="ECO:0000256" key="3">
    <source>
        <dbReference type="ARBA" id="ARBA00012784"/>
    </source>
</evidence>
<comment type="cofactor">
    <cofactor evidence="1">
        <name>Zn(2+)</name>
        <dbReference type="ChEBI" id="CHEBI:29105"/>
    </cofactor>
</comment>
<protein>
    <recommendedName>
        <fullName evidence="3">adenosine deaminase</fullName>
        <ecNumber evidence="3">3.5.4.4</ecNumber>
    </recommendedName>
</protein>
<reference evidence="8 9" key="1">
    <citation type="submission" date="2019-03" db="EMBL/GenBank/DDBJ databases">
        <title>Systems level insights into methane cycling in arid and semi-arid ecosystems.</title>
        <authorList>
            <person name="Kalyuzhnaya M."/>
        </authorList>
    </citation>
    <scope>NUCLEOTIDE SEQUENCE [LARGE SCALE GENOMIC DNA]</scope>
    <source>
        <strain evidence="8 9">S-1</strain>
    </source>
</reference>
<evidence type="ECO:0000256" key="2">
    <source>
        <dbReference type="ARBA" id="ARBA00006676"/>
    </source>
</evidence>
<evidence type="ECO:0000259" key="7">
    <source>
        <dbReference type="Pfam" id="PF00962"/>
    </source>
</evidence>
<evidence type="ECO:0000313" key="9">
    <source>
        <dbReference type="Proteomes" id="UP000295649"/>
    </source>
</evidence>